<feature type="compositionally biased region" description="Low complexity" evidence="2">
    <location>
        <begin position="74"/>
        <end position="94"/>
    </location>
</feature>
<proteinExistence type="predicted"/>
<feature type="compositionally biased region" description="Polar residues" evidence="2">
    <location>
        <begin position="61"/>
        <end position="73"/>
    </location>
</feature>
<feature type="coiled-coil region" evidence="1">
    <location>
        <begin position="511"/>
        <end position="538"/>
    </location>
</feature>
<feature type="compositionally biased region" description="Polar residues" evidence="2">
    <location>
        <begin position="263"/>
        <end position="277"/>
    </location>
</feature>
<gene>
    <name evidence="3" type="ORF">CUR178_02320</name>
</gene>
<dbReference type="EMBL" id="JAFHKP010000032">
    <property type="protein sequence ID" value="KAG5471013.1"/>
    <property type="molecule type" value="Genomic_DNA"/>
</dbReference>
<evidence type="ECO:0000256" key="1">
    <source>
        <dbReference type="SAM" id="Coils"/>
    </source>
</evidence>
<reference evidence="3 4" key="1">
    <citation type="submission" date="2021-02" db="EMBL/GenBank/DDBJ databases">
        <title>Leishmania (Mundinia) enrietti genome sequencing and assembly.</title>
        <authorList>
            <person name="Almutairi H."/>
            <person name="Gatherer D."/>
        </authorList>
    </citation>
    <scope>NUCLEOTIDE SEQUENCE [LARGE SCALE GENOMIC DNA]</scope>
    <source>
        <strain evidence="3">CUR178</strain>
    </source>
</reference>
<feature type="compositionally biased region" description="Low complexity" evidence="2">
    <location>
        <begin position="762"/>
        <end position="772"/>
    </location>
</feature>
<dbReference type="OrthoDB" id="267020at2759"/>
<feature type="region of interest" description="Disordered" evidence="2">
    <location>
        <begin position="545"/>
        <end position="585"/>
    </location>
</feature>
<feature type="region of interest" description="Disordered" evidence="2">
    <location>
        <begin position="1"/>
        <end position="207"/>
    </location>
</feature>
<feature type="region of interest" description="Disordered" evidence="2">
    <location>
        <begin position="752"/>
        <end position="782"/>
    </location>
</feature>
<protein>
    <recommendedName>
        <fullName evidence="5">DUF4201 domain-containing protein</fullName>
    </recommendedName>
</protein>
<evidence type="ECO:0000313" key="3">
    <source>
        <dbReference type="EMBL" id="KAG5471013.1"/>
    </source>
</evidence>
<evidence type="ECO:0000256" key="2">
    <source>
        <dbReference type="SAM" id="MobiDB-lite"/>
    </source>
</evidence>
<feature type="region of interest" description="Disordered" evidence="2">
    <location>
        <begin position="263"/>
        <end position="296"/>
    </location>
</feature>
<feature type="compositionally biased region" description="Basic and acidic residues" evidence="2">
    <location>
        <begin position="147"/>
        <end position="156"/>
    </location>
</feature>
<dbReference type="GeneID" id="94169590"/>
<feature type="compositionally biased region" description="Low complexity" evidence="2">
    <location>
        <begin position="109"/>
        <end position="141"/>
    </location>
</feature>
<dbReference type="KEGG" id="lenr:94169590"/>
<feature type="region of interest" description="Disordered" evidence="2">
    <location>
        <begin position="630"/>
        <end position="663"/>
    </location>
</feature>
<feature type="compositionally biased region" description="Polar residues" evidence="2">
    <location>
        <begin position="639"/>
        <end position="650"/>
    </location>
</feature>
<dbReference type="AlphaFoldDB" id="A0A836H6L5"/>
<feature type="compositionally biased region" description="Polar residues" evidence="2">
    <location>
        <begin position="285"/>
        <end position="294"/>
    </location>
</feature>
<keyword evidence="1" id="KW-0175">Coiled coil</keyword>
<comment type="caution">
    <text evidence="3">The sequence shown here is derived from an EMBL/GenBank/DDBJ whole genome shotgun (WGS) entry which is preliminary data.</text>
</comment>
<evidence type="ECO:0008006" key="5">
    <source>
        <dbReference type="Google" id="ProtNLM"/>
    </source>
</evidence>
<organism evidence="3 4">
    <name type="scientific">Leishmania enriettii</name>
    <dbReference type="NCBI Taxonomy" id="5663"/>
    <lineage>
        <taxon>Eukaryota</taxon>
        <taxon>Discoba</taxon>
        <taxon>Euglenozoa</taxon>
        <taxon>Kinetoplastea</taxon>
        <taxon>Metakinetoplastina</taxon>
        <taxon>Trypanosomatida</taxon>
        <taxon>Trypanosomatidae</taxon>
        <taxon>Leishmaniinae</taxon>
        <taxon>Leishmania</taxon>
    </lineage>
</organism>
<evidence type="ECO:0000313" key="4">
    <source>
        <dbReference type="Proteomes" id="UP000674179"/>
    </source>
</evidence>
<feature type="coiled-coil region" evidence="1">
    <location>
        <begin position="419"/>
        <end position="482"/>
    </location>
</feature>
<dbReference type="RefSeq" id="XP_067690183.1">
    <property type="nucleotide sequence ID" value="XM_067834080.1"/>
</dbReference>
<sequence>MMAMIDAIDVGNDEHYSDDSFQDDFESDTASTSHRELHVTQDTGLGARPAAEDHAEARESTPMSALGQTSTHNSSSGTRQSPRSSPTSSALHSSVKSLAHATSAANRVPSTASSSSSSISPSPKSSSRSASDDSTSESTASEQGMRSAERPTHGDDSAAMLADRVYDKRGRPADGCVSEPRSQRGHFSADKRSTSDAYADHTSYPGDSPCEYASADVSLTEHYRVQRPDVPQTAEELLKMQEENARLREEYFQRSREQYHASFSQTSKAGSTFNGNRTIGGPVSSRKSAMTSTVGGPFRRHREAAARLVQESLMAHRTLQVLKLEQRDLVQHRSDLKKLVRDYKKASKYKDYIEIAKQDIAILTEDYHDARLEVRCNEKILVMNEAMSETGLGDRRLLEEVRSESALTQRRREHALRDADNAQRVRDAAAQRLEELRWELEKRRKWALGANNAEGYQLRVVNQAKKERIRELRGQLQQLRQACVELGGVADPHSKQNRLLTRKYQHPHYRNQRDDAEREYLKERIAEMRRELETIEGRRAHVVASQRGSVGDEPSLASNARFAAPSPYLDPSGKGRPMAAQHAGALTATVVHDSARTQPAASVMAQAEPKSASEEIDVDVWLSAHSVSESAGNDAVYSPHNSRASDTAGSRNRDESAVSAVHQAEGWHQAHTYAIETAEAAQSEPPAWLGTGDEGVGFAVAPLRADLMLPSSSYDGAGGVEEDVAEEEEASGTDDEQLAAAAAGQAHEVAKQNDVLFGPGGSASASPAAASSNNDGPDWLNF</sequence>
<accession>A0A836H6L5</accession>
<feature type="compositionally biased region" description="Basic and acidic residues" evidence="2">
    <location>
        <begin position="50"/>
        <end position="59"/>
    </location>
</feature>
<keyword evidence="4" id="KW-1185">Reference proteome</keyword>
<name>A0A836H6L5_LEIEN</name>
<dbReference type="Proteomes" id="UP000674179">
    <property type="component" value="Chromosome 32"/>
</dbReference>